<organism evidence="5 6">
    <name type="scientific">Acorus calamus</name>
    <name type="common">Sweet flag</name>
    <dbReference type="NCBI Taxonomy" id="4465"/>
    <lineage>
        <taxon>Eukaryota</taxon>
        <taxon>Viridiplantae</taxon>
        <taxon>Streptophyta</taxon>
        <taxon>Embryophyta</taxon>
        <taxon>Tracheophyta</taxon>
        <taxon>Spermatophyta</taxon>
        <taxon>Magnoliopsida</taxon>
        <taxon>Liliopsida</taxon>
        <taxon>Acoraceae</taxon>
        <taxon>Acorus</taxon>
    </lineage>
</organism>
<reference evidence="5" key="1">
    <citation type="journal article" date="2023" name="Nat. Commun.">
        <title>Diploid and tetraploid genomes of Acorus and the evolution of monocots.</title>
        <authorList>
            <person name="Ma L."/>
            <person name="Liu K.W."/>
            <person name="Li Z."/>
            <person name="Hsiao Y.Y."/>
            <person name="Qi Y."/>
            <person name="Fu T."/>
            <person name="Tang G.D."/>
            <person name="Zhang D."/>
            <person name="Sun W.H."/>
            <person name="Liu D.K."/>
            <person name="Li Y."/>
            <person name="Chen G.Z."/>
            <person name="Liu X.D."/>
            <person name="Liao X.Y."/>
            <person name="Jiang Y.T."/>
            <person name="Yu X."/>
            <person name="Hao Y."/>
            <person name="Huang J."/>
            <person name="Zhao X.W."/>
            <person name="Ke S."/>
            <person name="Chen Y.Y."/>
            <person name="Wu W.L."/>
            <person name="Hsu J.L."/>
            <person name="Lin Y.F."/>
            <person name="Huang M.D."/>
            <person name="Li C.Y."/>
            <person name="Huang L."/>
            <person name="Wang Z.W."/>
            <person name="Zhao X."/>
            <person name="Zhong W.Y."/>
            <person name="Peng D.H."/>
            <person name="Ahmad S."/>
            <person name="Lan S."/>
            <person name="Zhang J.S."/>
            <person name="Tsai W.C."/>
            <person name="Van de Peer Y."/>
            <person name="Liu Z.J."/>
        </authorList>
    </citation>
    <scope>NUCLEOTIDE SEQUENCE</scope>
    <source>
        <strain evidence="5">CP</strain>
    </source>
</reference>
<accession>A0AAV9D066</accession>
<protein>
    <submittedName>
        <fullName evidence="5">Calcium-binding protein CML45</fullName>
    </submittedName>
</protein>
<keyword evidence="1" id="KW-0479">Metal-binding</keyword>
<dbReference type="InterPro" id="IPR018247">
    <property type="entry name" value="EF_Hand_1_Ca_BS"/>
</dbReference>
<proteinExistence type="predicted"/>
<dbReference type="GO" id="GO:0005509">
    <property type="term" value="F:calcium ion binding"/>
    <property type="evidence" value="ECO:0007669"/>
    <property type="project" value="InterPro"/>
</dbReference>
<dbReference type="InterPro" id="IPR011992">
    <property type="entry name" value="EF-hand-dom_pair"/>
</dbReference>
<sequence length="109" mass="12647">MILKRLGLGSLEGDFQSNSCKGSMILEESNVLLEEKHASMEELLQAFAVFDEDRDGLLSPEDLQSIMRKLDIKEGMRIEECCRMIRVYDEDGDDRISFYEFRRMFANVV</sequence>
<evidence type="ECO:0000256" key="3">
    <source>
        <dbReference type="ARBA" id="ARBA00022837"/>
    </source>
</evidence>
<feature type="domain" description="EF-hand" evidence="4">
    <location>
        <begin position="76"/>
        <end position="109"/>
    </location>
</feature>
<dbReference type="SMART" id="SM00054">
    <property type="entry name" value="EFh"/>
    <property type="match status" value="2"/>
</dbReference>
<dbReference type="InterPro" id="IPR002048">
    <property type="entry name" value="EF_hand_dom"/>
</dbReference>
<dbReference type="SUPFAM" id="SSF47473">
    <property type="entry name" value="EF-hand"/>
    <property type="match status" value="1"/>
</dbReference>
<dbReference type="PANTHER" id="PTHR10891">
    <property type="entry name" value="EF-HAND CALCIUM-BINDING DOMAIN CONTAINING PROTEIN"/>
    <property type="match status" value="1"/>
</dbReference>
<comment type="caution">
    <text evidence="5">The sequence shown here is derived from an EMBL/GenBank/DDBJ whole genome shotgun (WGS) entry which is preliminary data.</text>
</comment>
<keyword evidence="6" id="KW-1185">Reference proteome</keyword>
<dbReference type="PROSITE" id="PS50222">
    <property type="entry name" value="EF_HAND_2"/>
    <property type="match status" value="2"/>
</dbReference>
<keyword evidence="3" id="KW-0106">Calcium</keyword>
<dbReference type="EMBL" id="JAUJYO010000016">
    <property type="protein sequence ID" value="KAK1294401.1"/>
    <property type="molecule type" value="Genomic_DNA"/>
</dbReference>
<name>A0AAV9D066_ACOCL</name>
<dbReference type="AlphaFoldDB" id="A0AAV9D066"/>
<reference evidence="5" key="2">
    <citation type="submission" date="2023-06" db="EMBL/GenBank/DDBJ databases">
        <authorList>
            <person name="Ma L."/>
            <person name="Liu K.-W."/>
            <person name="Li Z."/>
            <person name="Hsiao Y.-Y."/>
            <person name="Qi Y."/>
            <person name="Fu T."/>
            <person name="Tang G."/>
            <person name="Zhang D."/>
            <person name="Sun W.-H."/>
            <person name="Liu D.-K."/>
            <person name="Li Y."/>
            <person name="Chen G.-Z."/>
            <person name="Liu X.-D."/>
            <person name="Liao X.-Y."/>
            <person name="Jiang Y.-T."/>
            <person name="Yu X."/>
            <person name="Hao Y."/>
            <person name="Huang J."/>
            <person name="Zhao X.-W."/>
            <person name="Ke S."/>
            <person name="Chen Y.-Y."/>
            <person name="Wu W.-L."/>
            <person name="Hsu J.-L."/>
            <person name="Lin Y.-F."/>
            <person name="Huang M.-D."/>
            <person name="Li C.-Y."/>
            <person name="Huang L."/>
            <person name="Wang Z.-W."/>
            <person name="Zhao X."/>
            <person name="Zhong W.-Y."/>
            <person name="Peng D.-H."/>
            <person name="Ahmad S."/>
            <person name="Lan S."/>
            <person name="Zhang J.-S."/>
            <person name="Tsai W.-C."/>
            <person name="Van De Peer Y."/>
            <person name="Liu Z.-J."/>
        </authorList>
    </citation>
    <scope>NUCLEOTIDE SEQUENCE</scope>
    <source>
        <strain evidence="5">CP</strain>
        <tissue evidence="5">Leaves</tissue>
    </source>
</reference>
<dbReference type="Pfam" id="PF13499">
    <property type="entry name" value="EF-hand_7"/>
    <property type="match status" value="1"/>
</dbReference>
<keyword evidence="2" id="KW-0677">Repeat</keyword>
<evidence type="ECO:0000313" key="5">
    <source>
        <dbReference type="EMBL" id="KAK1294401.1"/>
    </source>
</evidence>
<dbReference type="PROSITE" id="PS00018">
    <property type="entry name" value="EF_HAND_1"/>
    <property type="match status" value="2"/>
</dbReference>
<dbReference type="InterPro" id="IPR039647">
    <property type="entry name" value="EF_hand_pair_protein_CML-like"/>
</dbReference>
<dbReference type="Gene3D" id="1.10.238.10">
    <property type="entry name" value="EF-hand"/>
    <property type="match status" value="1"/>
</dbReference>
<evidence type="ECO:0000256" key="2">
    <source>
        <dbReference type="ARBA" id="ARBA00022737"/>
    </source>
</evidence>
<evidence type="ECO:0000313" key="6">
    <source>
        <dbReference type="Proteomes" id="UP001180020"/>
    </source>
</evidence>
<evidence type="ECO:0000259" key="4">
    <source>
        <dbReference type="PROSITE" id="PS50222"/>
    </source>
</evidence>
<gene>
    <name evidence="5" type="primary">CML45</name>
    <name evidence="5" type="ORF">QJS10_CPA16g01328</name>
</gene>
<dbReference type="CDD" id="cd00051">
    <property type="entry name" value="EFh"/>
    <property type="match status" value="1"/>
</dbReference>
<feature type="domain" description="EF-hand" evidence="4">
    <location>
        <begin position="38"/>
        <end position="73"/>
    </location>
</feature>
<dbReference type="Proteomes" id="UP001180020">
    <property type="component" value="Unassembled WGS sequence"/>
</dbReference>
<evidence type="ECO:0000256" key="1">
    <source>
        <dbReference type="ARBA" id="ARBA00022723"/>
    </source>
</evidence>